<evidence type="ECO:0000313" key="2">
    <source>
        <dbReference type="EMBL" id="KAA0056035.1"/>
    </source>
</evidence>
<dbReference type="AlphaFoldDB" id="A0A5A7UQX6"/>
<dbReference type="EMBL" id="SSTE01008362">
    <property type="protein sequence ID" value="KAA0056035.1"/>
    <property type="molecule type" value="Genomic_DNA"/>
</dbReference>
<comment type="caution">
    <text evidence="2">The sequence shown here is derived from an EMBL/GenBank/DDBJ whole genome shotgun (WGS) entry which is preliminary data.</text>
</comment>
<feature type="compositionally biased region" description="Polar residues" evidence="1">
    <location>
        <begin position="11"/>
        <end position="59"/>
    </location>
</feature>
<dbReference type="Proteomes" id="UP000321393">
    <property type="component" value="Unassembled WGS sequence"/>
</dbReference>
<feature type="region of interest" description="Disordered" evidence="1">
    <location>
        <begin position="1"/>
        <end position="59"/>
    </location>
</feature>
<reference evidence="2 3" key="1">
    <citation type="submission" date="2019-08" db="EMBL/GenBank/DDBJ databases">
        <title>Draft genome sequences of two oriental melons (Cucumis melo L. var makuwa).</title>
        <authorList>
            <person name="Kwon S.-Y."/>
        </authorList>
    </citation>
    <scope>NUCLEOTIDE SEQUENCE [LARGE SCALE GENOMIC DNA]</scope>
    <source>
        <strain evidence="3">cv. SW 3</strain>
        <tissue evidence="2">Leaf</tissue>
    </source>
</reference>
<accession>A0A5A7UQX6</accession>
<proteinExistence type="predicted"/>
<gene>
    <name evidence="2" type="ORF">E6C27_scaffold319G001900</name>
</gene>
<evidence type="ECO:0008006" key="4">
    <source>
        <dbReference type="Google" id="ProtNLM"/>
    </source>
</evidence>
<sequence>MDDEEELLFQPSISTVPPEQSTATIPSVNTEVISNGNSSKSSQKEVISNEGGNSPSSHVYKNHPSSSFIGDPSAGLTLSLLWEYVLDFNPIPELAIVMQIGQDAQMTEKVLQEDVSSLVPSSDPSEESLHVDPVRSYVPEHVSHQESNFSDMDSDKRDDVSLIHILKHGVFSIKSQPNVSIPGPSTANHPSGVPFVSLHSTSSFFQDDILSLNVAQHSSGNVSQVEELDQHHETIRDIPDPVSDIGPFYPQLIREFIMINLPSEFNDPSSPDYQIVHIRGSVFKIAPAIINDFLGNSFTSGSQSSHPSNDDLASVLFGGTLSVWPMNGTFLYQICNDEFVDVGLFIYNQLLRHVGTFGVKIPIPLPRFFSNLLIHPNSNLLTSNNGPRRYPKTLLLSYRLFQGSNVPNIEHDIRSSRNARAFDSKDVFLYIRFLSSLRLGFMGYQYTYS</sequence>
<name>A0A5A7UQX6_CUCMM</name>
<evidence type="ECO:0000256" key="1">
    <source>
        <dbReference type="SAM" id="MobiDB-lite"/>
    </source>
</evidence>
<protein>
    <recommendedName>
        <fullName evidence="4">Flocculation protein FLO11-like</fullName>
    </recommendedName>
</protein>
<evidence type="ECO:0000313" key="3">
    <source>
        <dbReference type="Proteomes" id="UP000321393"/>
    </source>
</evidence>
<organism evidence="2 3">
    <name type="scientific">Cucumis melo var. makuwa</name>
    <name type="common">Oriental melon</name>
    <dbReference type="NCBI Taxonomy" id="1194695"/>
    <lineage>
        <taxon>Eukaryota</taxon>
        <taxon>Viridiplantae</taxon>
        <taxon>Streptophyta</taxon>
        <taxon>Embryophyta</taxon>
        <taxon>Tracheophyta</taxon>
        <taxon>Spermatophyta</taxon>
        <taxon>Magnoliopsida</taxon>
        <taxon>eudicotyledons</taxon>
        <taxon>Gunneridae</taxon>
        <taxon>Pentapetalae</taxon>
        <taxon>rosids</taxon>
        <taxon>fabids</taxon>
        <taxon>Cucurbitales</taxon>
        <taxon>Cucurbitaceae</taxon>
        <taxon>Benincaseae</taxon>
        <taxon>Cucumis</taxon>
    </lineage>
</organism>